<feature type="transmembrane region" description="Helical" evidence="7">
    <location>
        <begin position="395"/>
        <end position="416"/>
    </location>
</feature>
<evidence type="ECO:0000256" key="2">
    <source>
        <dbReference type="ARBA" id="ARBA00022475"/>
    </source>
</evidence>
<feature type="compositionally biased region" description="Polar residues" evidence="6">
    <location>
        <begin position="425"/>
        <end position="442"/>
    </location>
</feature>
<dbReference type="GO" id="GO:0005886">
    <property type="term" value="C:plasma membrane"/>
    <property type="evidence" value="ECO:0007669"/>
    <property type="project" value="UniProtKB-SubCell"/>
</dbReference>
<feature type="transmembrane region" description="Helical" evidence="7">
    <location>
        <begin position="96"/>
        <end position="118"/>
    </location>
</feature>
<dbReference type="AlphaFoldDB" id="A0A849AHC8"/>
<evidence type="ECO:0000313" key="8">
    <source>
        <dbReference type="EMBL" id="NNG39267.1"/>
    </source>
</evidence>
<evidence type="ECO:0000256" key="6">
    <source>
        <dbReference type="SAM" id="MobiDB-lite"/>
    </source>
</evidence>
<evidence type="ECO:0000256" key="5">
    <source>
        <dbReference type="ARBA" id="ARBA00023136"/>
    </source>
</evidence>
<dbReference type="InterPro" id="IPR050833">
    <property type="entry name" value="Poly_Biosynth_Transport"/>
</dbReference>
<evidence type="ECO:0000313" key="9">
    <source>
        <dbReference type="Proteomes" id="UP000557772"/>
    </source>
</evidence>
<dbReference type="PANTHER" id="PTHR30250:SF26">
    <property type="entry name" value="PSMA PROTEIN"/>
    <property type="match status" value="1"/>
</dbReference>
<feature type="transmembrane region" description="Helical" evidence="7">
    <location>
        <begin position="266"/>
        <end position="286"/>
    </location>
</feature>
<evidence type="ECO:0000256" key="7">
    <source>
        <dbReference type="SAM" id="Phobius"/>
    </source>
</evidence>
<sequence>MQDRLRSGPIGRIFASARAGLGGRLLRTGLPTLVASGLIYLQPILGRSHLSVTEYSTWALGATVLSMGLILDFGGTAYSVAASASGTLTRAALTKAASMSVAGSAFVGLLSAAIWPSYQAAHHLALPGISGVLFFLSVTLAACLRSLTTIGMGILMAQDRDSLRAALLLGQATLQSVLLYAGLQIGSIWALPASSILASIATAPWFLRHRSLNKVGVAPSDSLNDLRSFAQIKIAFALLSLVLTQADRWVVGALITPTRLAAYDVTSRFAGIPRLVIAGIVGVLVAEASSNWSDYSKLKHIYSRSIVFCSAILIAATGGAATIALILGGTSLPWGLFWVMAAAFNLHAICTVGLSMTTGIGRPIYDLVFVLPAVAIAGGTWVMAATRSSQDLAELAVPIGLILWSPIFLAVVPAGLRPNGKHQAGVTSPDTPSNRTPASNRG</sequence>
<feature type="transmembrane region" description="Helical" evidence="7">
    <location>
        <begin position="165"/>
        <end position="183"/>
    </location>
</feature>
<organism evidence="8 9">
    <name type="scientific">Flexivirga aerilata</name>
    <dbReference type="NCBI Taxonomy" id="1656889"/>
    <lineage>
        <taxon>Bacteria</taxon>
        <taxon>Bacillati</taxon>
        <taxon>Actinomycetota</taxon>
        <taxon>Actinomycetes</taxon>
        <taxon>Micrococcales</taxon>
        <taxon>Dermacoccaceae</taxon>
        <taxon>Flexivirga</taxon>
    </lineage>
</organism>
<keyword evidence="3 7" id="KW-0812">Transmembrane</keyword>
<feature type="transmembrane region" description="Helical" evidence="7">
    <location>
        <begin position="21"/>
        <end position="41"/>
    </location>
</feature>
<dbReference type="EMBL" id="JABENB010000001">
    <property type="protein sequence ID" value="NNG39267.1"/>
    <property type="molecule type" value="Genomic_DNA"/>
</dbReference>
<comment type="subcellular location">
    <subcellularLocation>
        <location evidence="1">Cell membrane</location>
        <topology evidence="1">Multi-pass membrane protein</topology>
    </subcellularLocation>
</comment>
<feature type="transmembrane region" description="Helical" evidence="7">
    <location>
        <begin position="61"/>
        <end position="84"/>
    </location>
</feature>
<evidence type="ECO:0000256" key="4">
    <source>
        <dbReference type="ARBA" id="ARBA00022989"/>
    </source>
</evidence>
<comment type="caution">
    <text evidence="8">The sequence shown here is derived from an EMBL/GenBank/DDBJ whole genome shotgun (WGS) entry which is preliminary data.</text>
</comment>
<keyword evidence="5 7" id="KW-0472">Membrane</keyword>
<keyword evidence="4 7" id="KW-1133">Transmembrane helix</keyword>
<feature type="transmembrane region" description="Helical" evidence="7">
    <location>
        <begin position="124"/>
        <end position="144"/>
    </location>
</feature>
<accession>A0A849AHC8</accession>
<dbReference type="RefSeq" id="WP_171153877.1">
    <property type="nucleotide sequence ID" value="NZ_JABENB010000001.1"/>
</dbReference>
<feature type="region of interest" description="Disordered" evidence="6">
    <location>
        <begin position="421"/>
        <end position="442"/>
    </location>
</feature>
<reference evidence="8 9" key="1">
    <citation type="submission" date="2020-05" db="EMBL/GenBank/DDBJ databases">
        <title>Flexivirga sp. ID2601S isolated from air conditioner.</title>
        <authorList>
            <person name="Kim D.H."/>
        </authorList>
    </citation>
    <scope>NUCLEOTIDE SEQUENCE [LARGE SCALE GENOMIC DNA]</scope>
    <source>
        <strain evidence="8 9">ID2601S</strain>
    </source>
</reference>
<name>A0A849AHC8_9MICO</name>
<proteinExistence type="predicted"/>
<feature type="transmembrane region" description="Helical" evidence="7">
    <location>
        <begin position="364"/>
        <end position="383"/>
    </location>
</feature>
<keyword evidence="2" id="KW-1003">Cell membrane</keyword>
<evidence type="ECO:0000256" key="1">
    <source>
        <dbReference type="ARBA" id="ARBA00004651"/>
    </source>
</evidence>
<keyword evidence="9" id="KW-1185">Reference proteome</keyword>
<dbReference type="Proteomes" id="UP000557772">
    <property type="component" value="Unassembled WGS sequence"/>
</dbReference>
<dbReference type="Pfam" id="PF13440">
    <property type="entry name" value="Polysacc_synt_3"/>
    <property type="match status" value="1"/>
</dbReference>
<dbReference type="PANTHER" id="PTHR30250">
    <property type="entry name" value="PST FAMILY PREDICTED COLANIC ACID TRANSPORTER"/>
    <property type="match status" value="1"/>
</dbReference>
<feature type="transmembrane region" description="Helical" evidence="7">
    <location>
        <begin position="228"/>
        <end position="246"/>
    </location>
</feature>
<protein>
    <submittedName>
        <fullName evidence="8">Oligosaccharide flippase family protein</fullName>
    </submittedName>
</protein>
<gene>
    <name evidence="8" type="ORF">HJ588_08265</name>
</gene>
<evidence type="ECO:0000256" key="3">
    <source>
        <dbReference type="ARBA" id="ARBA00022692"/>
    </source>
</evidence>
<feature type="transmembrane region" description="Helical" evidence="7">
    <location>
        <begin position="335"/>
        <end position="357"/>
    </location>
</feature>
<feature type="transmembrane region" description="Helical" evidence="7">
    <location>
        <begin position="306"/>
        <end position="329"/>
    </location>
</feature>
<feature type="transmembrane region" description="Helical" evidence="7">
    <location>
        <begin position="189"/>
        <end position="207"/>
    </location>
</feature>